<evidence type="ECO:0000313" key="1">
    <source>
        <dbReference type="EMBL" id="SVB15749.1"/>
    </source>
</evidence>
<reference evidence="1" key="1">
    <citation type="submission" date="2018-05" db="EMBL/GenBank/DDBJ databases">
        <authorList>
            <person name="Lanie J.A."/>
            <person name="Ng W.-L."/>
            <person name="Kazmierczak K.M."/>
            <person name="Andrzejewski T.M."/>
            <person name="Davidsen T.M."/>
            <person name="Wayne K.J."/>
            <person name="Tettelin H."/>
            <person name="Glass J.I."/>
            <person name="Rusch D."/>
            <person name="Podicherti R."/>
            <person name="Tsui H.-C.T."/>
            <person name="Winkler M.E."/>
        </authorList>
    </citation>
    <scope>NUCLEOTIDE SEQUENCE</scope>
</reference>
<proteinExistence type="predicted"/>
<dbReference type="EMBL" id="UINC01030789">
    <property type="protein sequence ID" value="SVB15749.1"/>
    <property type="molecule type" value="Genomic_DNA"/>
</dbReference>
<accession>A0A382BQ70</accession>
<evidence type="ECO:0008006" key="2">
    <source>
        <dbReference type="Google" id="ProtNLM"/>
    </source>
</evidence>
<gene>
    <name evidence="1" type="ORF">METZ01_LOCUS168603</name>
</gene>
<protein>
    <recommendedName>
        <fullName evidence="2">Sulfatase N-terminal domain-containing protein</fullName>
    </recommendedName>
</protein>
<dbReference type="AlphaFoldDB" id="A0A382BQ70"/>
<organism evidence="1">
    <name type="scientific">marine metagenome</name>
    <dbReference type="NCBI Taxonomy" id="408172"/>
    <lineage>
        <taxon>unclassified sequences</taxon>
        <taxon>metagenomes</taxon>
        <taxon>ecological metagenomes</taxon>
    </lineage>
</organism>
<name>A0A382BQ70_9ZZZZ</name>
<sequence>MMNIIVLVSDTFRYDYLGRNGNEWIGTDALDLKWAITIEPAAAPIRRPGIPPTHRVAAGRAI</sequence>